<proteinExistence type="predicted"/>
<reference evidence="2 3" key="1">
    <citation type="submission" date="2016-07" db="EMBL/GenBank/DDBJ databases">
        <title>Pervasive Adenine N6-methylation of Active Genes in Fungi.</title>
        <authorList>
            <consortium name="DOE Joint Genome Institute"/>
            <person name="Mondo S.J."/>
            <person name="Dannebaum R.O."/>
            <person name="Kuo R.C."/>
            <person name="Labutti K."/>
            <person name="Haridas S."/>
            <person name="Kuo A."/>
            <person name="Salamov A."/>
            <person name="Ahrendt S.R."/>
            <person name="Lipzen A."/>
            <person name="Sullivan W."/>
            <person name="Andreopoulos W.B."/>
            <person name="Clum A."/>
            <person name="Lindquist E."/>
            <person name="Daum C."/>
            <person name="Ramamoorthy G.K."/>
            <person name="Gryganskyi A."/>
            <person name="Culley D."/>
            <person name="Magnuson J.K."/>
            <person name="James T.Y."/>
            <person name="O'Malley M.A."/>
            <person name="Stajich J.E."/>
            <person name="Spatafora J.W."/>
            <person name="Visel A."/>
            <person name="Grigoriev I.V."/>
        </authorList>
    </citation>
    <scope>NUCLEOTIDE SEQUENCE [LARGE SCALE GENOMIC DNA]</scope>
    <source>
        <strain evidence="2 3">62-1032</strain>
    </source>
</reference>
<evidence type="ECO:0000313" key="3">
    <source>
        <dbReference type="Proteomes" id="UP000193467"/>
    </source>
</evidence>
<keyword evidence="3" id="KW-1185">Reference proteome</keyword>
<dbReference type="SUPFAM" id="SSF52047">
    <property type="entry name" value="RNI-like"/>
    <property type="match status" value="1"/>
</dbReference>
<dbReference type="Gene3D" id="3.80.10.10">
    <property type="entry name" value="Ribonuclease Inhibitor"/>
    <property type="match status" value="1"/>
</dbReference>
<dbReference type="InterPro" id="IPR032675">
    <property type="entry name" value="LRR_dom_sf"/>
</dbReference>
<evidence type="ECO:0008006" key="4">
    <source>
        <dbReference type="Google" id="ProtNLM"/>
    </source>
</evidence>
<comment type="caution">
    <text evidence="2">The sequence shown here is derived from an EMBL/GenBank/DDBJ whole genome shotgun (WGS) entry which is preliminary data.</text>
</comment>
<feature type="region of interest" description="Disordered" evidence="1">
    <location>
        <begin position="1"/>
        <end position="25"/>
    </location>
</feature>
<feature type="compositionally biased region" description="Basic residues" evidence="1">
    <location>
        <begin position="1"/>
        <end position="14"/>
    </location>
</feature>
<dbReference type="EMBL" id="MCGR01000008">
    <property type="protein sequence ID" value="ORY88783.1"/>
    <property type="molecule type" value="Genomic_DNA"/>
</dbReference>
<dbReference type="InParanoid" id="A0A1Y2FXQ0"/>
<name>A0A1Y2FXQ0_9BASI</name>
<sequence length="399" mass="43548">MAPKKVKSSSKARHPIPQQPTDSRAASLPTETLAYILDIAEAGALHKKKPEEAQNFRITFGQVCRHWYAVAVPLKSYYVENSTRAHQLAKMLKSDNDGKERVKDLVVIIEKEAKGTTRGPHLAELLLLCPNVTRLSLRIQRSLGSKGEKERDGSLGKPVREALLKLNGLTRLVLKGKIKGSANMWSSLFQAWPNLTTLHASSLVVRRNSRAPSSPNFTHLPALQHLSLNVCGSPTLSEAIIKASRHKLKSLRIGEVPSDRIGAAALAIEAALGQVTTFQALDAIGSTCPTAGNSMESAIQRLIKLQNLQLGMNLTHLPSLFAILPTLIHLRKLEISAQHAFSYPQALPAADLVQYLQRAEGTQLRSIVLSQQLENGWSVEDFEQAANAAIKSGVSWSST</sequence>
<organism evidence="2 3">
    <name type="scientific">Leucosporidium creatinivorum</name>
    <dbReference type="NCBI Taxonomy" id="106004"/>
    <lineage>
        <taxon>Eukaryota</taxon>
        <taxon>Fungi</taxon>
        <taxon>Dikarya</taxon>
        <taxon>Basidiomycota</taxon>
        <taxon>Pucciniomycotina</taxon>
        <taxon>Microbotryomycetes</taxon>
        <taxon>Leucosporidiales</taxon>
        <taxon>Leucosporidium</taxon>
    </lineage>
</organism>
<protein>
    <recommendedName>
        <fullName evidence="4">F-box domain-containing protein</fullName>
    </recommendedName>
</protein>
<evidence type="ECO:0000313" key="2">
    <source>
        <dbReference type="EMBL" id="ORY88783.1"/>
    </source>
</evidence>
<dbReference type="AlphaFoldDB" id="A0A1Y2FXQ0"/>
<dbReference type="Proteomes" id="UP000193467">
    <property type="component" value="Unassembled WGS sequence"/>
</dbReference>
<evidence type="ECO:0000256" key="1">
    <source>
        <dbReference type="SAM" id="MobiDB-lite"/>
    </source>
</evidence>
<gene>
    <name evidence="2" type="ORF">BCR35DRAFT_329689</name>
</gene>
<accession>A0A1Y2FXQ0</accession>